<feature type="transmembrane region" description="Helical" evidence="6">
    <location>
        <begin position="49"/>
        <end position="69"/>
    </location>
</feature>
<feature type="transmembrane region" description="Helical" evidence="6">
    <location>
        <begin position="170"/>
        <end position="190"/>
    </location>
</feature>
<feature type="transmembrane region" description="Helical" evidence="6">
    <location>
        <begin position="106"/>
        <end position="127"/>
    </location>
</feature>
<protein>
    <submittedName>
        <fullName evidence="8">MFS transporter</fullName>
    </submittedName>
</protein>
<gene>
    <name evidence="8" type="ORF">ABK905_00325</name>
</gene>
<keyword evidence="5 6" id="KW-0472">Membrane</keyword>
<keyword evidence="2" id="KW-0813">Transport</keyword>
<name>A0AAU7QA10_9GAMM</name>
<evidence type="ECO:0000256" key="3">
    <source>
        <dbReference type="ARBA" id="ARBA00022692"/>
    </source>
</evidence>
<evidence type="ECO:0000256" key="6">
    <source>
        <dbReference type="SAM" id="Phobius"/>
    </source>
</evidence>
<sequence length="194" mass="20484">MIPLLLFHNSAFNLANLTGMLINGCYFGSLYALSLLLQKQMHFSTLQTGLALSPLAACLMAGNMLAGWVMPRCGAKKQMTAGLLMSACGYLGMLCLTPHITLTVVMAMILLAGGTAFVVPPMTVIVLRSAPSSMTGTASAIHATLRQIGSLVGIALAGLLFFQVQMPWRVLMPAAALIHTALALLIWRLLPASA</sequence>
<dbReference type="PANTHER" id="PTHR42718">
    <property type="entry name" value="MAJOR FACILITATOR SUPERFAMILY MULTIDRUG TRANSPORTER MFSC"/>
    <property type="match status" value="1"/>
</dbReference>
<reference evidence="8" key="1">
    <citation type="submission" date="2024-06" db="EMBL/GenBank/DDBJ databases">
        <authorList>
            <person name="Coelho C."/>
            <person name="Bento M."/>
            <person name="Garcia E."/>
            <person name="Camelo A."/>
            <person name="Brandao I."/>
            <person name="Espirito Santo C."/>
            <person name="Trovao J."/>
            <person name="Verissimo A."/>
            <person name="Costa J."/>
            <person name="Tiago I."/>
        </authorList>
    </citation>
    <scope>NUCLEOTIDE SEQUENCE</scope>
    <source>
        <strain evidence="8">KWT182</strain>
    </source>
</reference>
<dbReference type="SUPFAM" id="SSF103473">
    <property type="entry name" value="MFS general substrate transporter"/>
    <property type="match status" value="1"/>
</dbReference>
<feature type="transmembrane region" description="Helical" evidence="6">
    <location>
        <begin position="148"/>
        <end position="164"/>
    </location>
</feature>
<accession>A0AAU7QA10</accession>
<dbReference type="EMBL" id="CP157947">
    <property type="protein sequence ID" value="XBS69874.1"/>
    <property type="molecule type" value="Genomic_DNA"/>
</dbReference>
<feature type="transmembrane region" description="Helical" evidence="6">
    <location>
        <begin position="12"/>
        <end position="37"/>
    </location>
</feature>
<keyword evidence="3 6" id="KW-0812">Transmembrane</keyword>
<feature type="transmembrane region" description="Helical" evidence="6">
    <location>
        <begin position="81"/>
        <end position="100"/>
    </location>
</feature>
<evidence type="ECO:0000256" key="1">
    <source>
        <dbReference type="ARBA" id="ARBA00004141"/>
    </source>
</evidence>
<dbReference type="Gene3D" id="1.20.1250.20">
    <property type="entry name" value="MFS general substrate transporter like domains"/>
    <property type="match status" value="1"/>
</dbReference>
<dbReference type="InterPro" id="IPR036259">
    <property type="entry name" value="MFS_trans_sf"/>
</dbReference>
<dbReference type="PANTHER" id="PTHR42718:SF9">
    <property type="entry name" value="MAJOR FACILITATOR SUPERFAMILY MULTIDRUG TRANSPORTER MFSC"/>
    <property type="match status" value="1"/>
</dbReference>
<organism evidence="8">
    <name type="scientific">Acerihabitans sp. KWT182</name>
    <dbReference type="NCBI Taxonomy" id="3157919"/>
    <lineage>
        <taxon>Bacteria</taxon>
        <taxon>Pseudomonadati</taxon>
        <taxon>Pseudomonadota</taxon>
        <taxon>Gammaproteobacteria</taxon>
        <taxon>Enterobacterales</taxon>
        <taxon>Pectobacteriaceae</taxon>
        <taxon>Acerihabitans</taxon>
    </lineage>
</organism>
<comment type="subcellular location">
    <subcellularLocation>
        <location evidence="1">Membrane</location>
        <topology evidence="1">Multi-pass membrane protein</topology>
    </subcellularLocation>
</comment>
<dbReference type="AlphaFoldDB" id="A0AAU7QA10"/>
<proteinExistence type="predicted"/>
<keyword evidence="4 6" id="KW-1133">Transmembrane helix</keyword>
<feature type="domain" description="Major facilitator superfamily (MFS) profile" evidence="7">
    <location>
        <begin position="12"/>
        <end position="194"/>
    </location>
</feature>
<dbReference type="GO" id="GO:0016020">
    <property type="term" value="C:membrane"/>
    <property type="evidence" value="ECO:0007669"/>
    <property type="project" value="UniProtKB-SubCell"/>
</dbReference>
<dbReference type="InterPro" id="IPR020846">
    <property type="entry name" value="MFS_dom"/>
</dbReference>
<dbReference type="Pfam" id="PF07690">
    <property type="entry name" value="MFS_1"/>
    <property type="match status" value="1"/>
</dbReference>
<evidence type="ECO:0000259" key="7">
    <source>
        <dbReference type="PROSITE" id="PS50850"/>
    </source>
</evidence>
<dbReference type="PROSITE" id="PS50850">
    <property type="entry name" value="MFS"/>
    <property type="match status" value="1"/>
</dbReference>
<dbReference type="InterPro" id="IPR011701">
    <property type="entry name" value="MFS"/>
</dbReference>
<evidence type="ECO:0000256" key="4">
    <source>
        <dbReference type="ARBA" id="ARBA00022989"/>
    </source>
</evidence>
<evidence type="ECO:0000313" key="8">
    <source>
        <dbReference type="EMBL" id="XBS69874.1"/>
    </source>
</evidence>
<evidence type="ECO:0000256" key="2">
    <source>
        <dbReference type="ARBA" id="ARBA00022448"/>
    </source>
</evidence>
<dbReference type="GO" id="GO:0022857">
    <property type="term" value="F:transmembrane transporter activity"/>
    <property type="evidence" value="ECO:0007669"/>
    <property type="project" value="InterPro"/>
</dbReference>
<evidence type="ECO:0000256" key="5">
    <source>
        <dbReference type="ARBA" id="ARBA00023136"/>
    </source>
</evidence>